<organism evidence="6 7">
    <name type="scientific">Bartonella apis</name>
    <dbReference type="NCBI Taxonomy" id="1686310"/>
    <lineage>
        <taxon>Bacteria</taxon>
        <taxon>Pseudomonadati</taxon>
        <taxon>Pseudomonadota</taxon>
        <taxon>Alphaproteobacteria</taxon>
        <taxon>Hyphomicrobiales</taxon>
        <taxon>Bartonellaceae</taxon>
        <taxon>Bartonella</taxon>
    </lineage>
</organism>
<dbReference type="InterPro" id="IPR023380">
    <property type="entry name" value="DsbB-like_sf"/>
</dbReference>
<evidence type="ECO:0000256" key="4">
    <source>
        <dbReference type="ARBA" id="ARBA00023136"/>
    </source>
</evidence>
<accession>A0A1R0FAW1</accession>
<dbReference type="GO" id="GO:0015035">
    <property type="term" value="F:protein-disulfide reductase activity"/>
    <property type="evidence" value="ECO:0007669"/>
    <property type="project" value="InterPro"/>
</dbReference>
<comment type="caution">
    <text evidence="6">The sequence shown here is derived from an EMBL/GenBank/DDBJ whole genome shotgun (WGS) entry which is preliminary data.</text>
</comment>
<dbReference type="Proteomes" id="UP000187344">
    <property type="component" value="Unassembled WGS sequence"/>
</dbReference>
<keyword evidence="3 5" id="KW-1133">Transmembrane helix</keyword>
<evidence type="ECO:0000256" key="2">
    <source>
        <dbReference type="ARBA" id="ARBA00022692"/>
    </source>
</evidence>
<comment type="subcellular location">
    <subcellularLocation>
        <location evidence="1">Membrane</location>
        <topology evidence="1">Multi-pass membrane protein</topology>
    </subcellularLocation>
</comment>
<evidence type="ECO:0000313" key="7">
    <source>
        <dbReference type="Proteomes" id="UP000187344"/>
    </source>
</evidence>
<feature type="transmembrane region" description="Helical" evidence="5">
    <location>
        <begin position="12"/>
        <end position="33"/>
    </location>
</feature>
<dbReference type="Gene3D" id="1.20.1550.10">
    <property type="entry name" value="DsbB-like"/>
    <property type="match status" value="1"/>
</dbReference>
<keyword evidence="4 5" id="KW-0472">Membrane</keyword>
<feature type="transmembrane region" description="Helical" evidence="5">
    <location>
        <begin position="77"/>
        <end position="98"/>
    </location>
</feature>
<evidence type="ECO:0000313" key="6">
    <source>
        <dbReference type="EMBL" id="OLY44116.1"/>
    </source>
</evidence>
<keyword evidence="7" id="KW-1185">Reference proteome</keyword>
<dbReference type="GO" id="GO:0006457">
    <property type="term" value="P:protein folding"/>
    <property type="evidence" value="ECO:0007669"/>
    <property type="project" value="InterPro"/>
</dbReference>
<dbReference type="EMBL" id="LXYT01000001">
    <property type="protein sequence ID" value="OLY44116.1"/>
    <property type="molecule type" value="Genomic_DNA"/>
</dbReference>
<dbReference type="InterPro" id="IPR024199">
    <property type="entry name" value="Uncharacterised_DsbB"/>
</dbReference>
<name>A0A1R0FAW1_9HYPH</name>
<dbReference type="Pfam" id="PF02600">
    <property type="entry name" value="DsbB"/>
    <property type="match status" value="1"/>
</dbReference>
<gene>
    <name evidence="6" type="ORF">PEB0149_015810</name>
</gene>
<dbReference type="AlphaFoldDB" id="A0A1R0FAW1"/>
<evidence type="ECO:0000256" key="5">
    <source>
        <dbReference type="SAM" id="Phobius"/>
    </source>
</evidence>
<dbReference type="SUPFAM" id="SSF158442">
    <property type="entry name" value="DsbB-like"/>
    <property type="match status" value="1"/>
</dbReference>
<evidence type="ECO:0000256" key="1">
    <source>
        <dbReference type="ARBA" id="ARBA00004141"/>
    </source>
</evidence>
<feature type="transmembrane region" description="Helical" evidence="5">
    <location>
        <begin position="53"/>
        <end position="70"/>
    </location>
</feature>
<proteinExistence type="predicted"/>
<evidence type="ECO:0000256" key="3">
    <source>
        <dbReference type="ARBA" id="ARBA00022989"/>
    </source>
</evidence>
<sequence length="180" mass="19434">MITFASPIHLSGKLQTILSCLMLIFMVIAIGTALGFEHIGGFMPCKLCLEERIPYYTGIPLMIVTFALSFKGKPGLLIRALFLITALLMLYNFGLSVYHAGAEYKFWPGPTDCSAAATAITTDANDLLANLNSKRPPSCDKALGYFLGLSFAGWNGVASLFLTILGFAGAFCAFRKSGER</sequence>
<feature type="transmembrane region" description="Helical" evidence="5">
    <location>
        <begin position="151"/>
        <end position="174"/>
    </location>
</feature>
<dbReference type="PIRSF" id="PIRSF033913">
    <property type="entry name" value="S-S_format_DsbB"/>
    <property type="match status" value="1"/>
</dbReference>
<keyword evidence="2 5" id="KW-0812">Transmembrane</keyword>
<reference evidence="6 7" key="1">
    <citation type="submission" date="2016-12" db="EMBL/GenBank/DDBJ databases">
        <title>Comparative genomics of Bartonella apis.</title>
        <authorList>
            <person name="Engel P."/>
        </authorList>
    </citation>
    <scope>NUCLEOTIDE SEQUENCE [LARGE SCALE GENOMIC DNA]</scope>
    <source>
        <strain evidence="6 7">PEB0149</strain>
    </source>
</reference>
<protein>
    <submittedName>
        <fullName evidence="6">Disulfide bond formation protein DsbB</fullName>
    </submittedName>
</protein>
<dbReference type="InterPro" id="IPR003752">
    <property type="entry name" value="DiS_bond_form_DsbB/BdbC"/>
</dbReference>
<dbReference type="GO" id="GO:0016020">
    <property type="term" value="C:membrane"/>
    <property type="evidence" value="ECO:0007669"/>
    <property type="project" value="UniProtKB-SubCell"/>
</dbReference>